<reference evidence="1 2" key="1">
    <citation type="submission" date="2019-07" db="EMBL/GenBank/DDBJ databases">
        <title>Complete Genome Sequence of Leptotrichia wadei Strain JMUB3936.</title>
        <authorList>
            <person name="Watanabe S."/>
            <person name="Cui L."/>
        </authorList>
    </citation>
    <scope>NUCLEOTIDE SEQUENCE [LARGE SCALE GENOMIC DNA]</scope>
    <source>
        <strain evidence="1 2">JMUB3936</strain>
    </source>
</reference>
<dbReference type="AlphaFoldDB" id="A0A510KU85"/>
<sequence>MLVMTCIIFMMTYSSLIGTPSFSHKLSVFVNENNLSHEDIRDLIVKINQFKSRDNRRFTQELEKIGKRKEKEKNNNNLFFLFKGNQDIIYFVNKNYQDDGKISGGSQDSYAFFSKKNENNLRIRE</sequence>
<organism evidence="1 2">
    <name type="scientific">Leptotrichia wadei</name>
    <dbReference type="NCBI Taxonomy" id="157687"/>
    <lineage>
        <taxon>Bacteria</taxon>
        <taxon>Fusobacteriati</taxon>
        <taxon>Fusobacteriota</taxon>
        <taxon>Fusobacteriia</taxon>
        <taxon>Fusobacteriales</taxon>
        <taxon>Leptotrichiaceae</taxon>
        <taxon>Leptotrichia</taxon>
    </lineage>
</organism>
<dbReference type="EMBL" id="AP019841">
    <property type="protein sequence ID" value="BBM55249.1"/>
    <property type="molecule type" value="Genomic_DNA"/>
</dbReference>
<protein>
    <submittedName>
        <fullName evidence="1">Uncharacterized protein</fullName>
    </submittedName>
</protein>
<accession>A0A510KU85</accession>
<proteinExistence type="predicted"/>
<evidence type="ECO:0000313" key="1">
    <source>
        <dbReference type="EMBL" id="BBM55249.1"/>
    </source>
</evidence>
<name>A0A510KU85_9FUSO</name>
<evidence type="ECO:0000313" key="2">
    <source>
        <dbReference type="Proteomes" id="UP000321944"/>
    </source>
</evidence>
<dbReference type="Proteomes" id="UP000321944">
    <property type="component" value="Chromosome"/>
</dbReference>
<gene>
    <name evidence="1" type="ORF">JMUB3936_1534</name>
</gene>